<reference evidence="1 2" key="2">
    <citation type="submission" date="2017-10" db="EMBL/GenBank/DDBJ databases">
        <title>Consistent, comparative and evidence-based genome annotation and re-annotation for the closely-related species, Cryptosporidium parvum, C. hominis and C. tyzzeri.</title>
        <authorList>
            <person name="Baptista R.P."/>
            <person name="Li Y."/>
            <person name="Sateriale A."/>
            <person name="Striepen B."/>
            <person name="Kissinger J.C."/>
        </authorList>
    </citation>
    <scope>NUCLEOTIDE SEQUENCE [LARGE SCALE GENOMIC DNA]</scope>
    <source>
        <strain evidence="1">30976</strain>
    </source>
</reference>
<proteinExistence type="predicted"/>
<protein>
    <submittedName>
        <fullName evidence="1">Uncharacterized protein</fullName>
    </submittedName>
</protein>
<comment type="caution">
    <text evidence="1">The sequence shown here is derived from an EMBL/GenBank/DDBJ whole genome shotgun (WGS) entry which is preliminary data.</text>
</comment>
<evidence type="ECO:0000313" key="2">
    <source>
        <dbReference type="Proteomes" id="UP001429100"/>
    </source>
</evidence>
<sequence>MNQYMHYLNFHIRVGCGIVDSYHDGTNCGDALYLVDLLSNKSSLLTNKRNKRLKECLKLEFDVISLKYIYFED</sequence>
<evidence type="ECO:0000313" key="1">
    <source>
        <dbReference type="EMBL" id="PPS92053.1"/>
    </source>
</evidence>
<name>A0ABX5B9E0_CRYHO</name>
<keyword evidence="2" id="KW-1185">Reference proteome</keyword>
<gene>
    <name evidence="1" type="ORF">GY17_00003978</name>
</gene>
<dbReference type="Proteomes" id="UP001429100">
    <property type="component" value="Unassembled WGS sequence"/>
</dbReference>
<dbReference type="EMBL" id="JTAI01000015">
    <property type="protein sequence ID" value="PPS92053.1"/>
    <property type="molecule type" value="Genomic_DNA"/>
</dbReference>
<feature type="non-terminal residue" evidence="1">
    <location>
        <position position="73"/>
    </location>
</feature>
<accession>A0ABX5B9E0</accession>
<reference evidence="1 2" key="1">
    <citation type="submission" date="2014-11" db="EMBL/GenBank/DDBJ databases">
        <title>Comparative genomic analysis of Cryptosporidium hominis reveals occurrence of genetic recombination in virulent subtypes.</title>
        <authorList>
            <person name="Guo Y."/>
            <person name="Tang K."/>
            <person name="Frace M."/>
            <person name="Li N."/>
            <person name="Roellig D.M."/>
            <person name="Sammons S."/>
            <person name="Knipe K."/>
            <person name="Rowe L."/>
            <person name="Feng Y."/>
            <person name="Xiao L."/>
        </authorList>
    </citation>
    <scope>NUCLEOTIDE SEQUENCE [LARGE SCALE GENOMIC DNA]</scope>
    <source>
        <strain evidence="1">30976</strain>
    </source>
</reference>
<organism evidence="1 2">
    <name type="scientific">Cryptosporidium hominis</name>
    <dbReference type="NCBI Taxonomy" id="237895"/>
    <lineage>
        <taxon>Eukaryota</taxon>
        <taxon>Sar</taxon>
        <taxon>Alveolata</taxon>
        <taxon>Apicomplexa</taxon>
        <taxon>Conoidasida</taxon>
        <taxon>Coccidia</taxon>
        <taxon>Eucoccidiorida</taxon>
        <taxon>Eimeriorina</taxon>
        <taxon>Cryptosporidiidae</taxon>
        <taxon>Cryptosporidium</taxon>
    </lineage>
</organism>